<evidence type="ECO:0000313" key="3">
    <source>
        <dbReference type="Proteomes" id="UP000077521"/>
    </source>
</evidence>
<comment type="caution">
    <text evidence="2">The sequence shown here is derived from an EMBL/GenBank/DDBJ whole genome shotgun (WGS) entry which is preliminary data.</text>
</comment>
<feature type="compositionally biased region" description="Acidic residues" evidence="1">
    <location>
        <begin position="463"/>
        <end position="476"/>
    </location>
</feature>
<name>A0A177TAT8_9BASI</name>
<dbReference type="InterPro" id="IPR001810">
    <property type="entry name" value="F-box_dom"/>
</dbReference>
<dbReference type="PROSITE" id="PS50181">
    <property type="entry name" value="FBOX"/>
    <property type="match status" value="1"/>
</dbReference>
<organism evidence="2 3">
    <name type="scientific">Tilletia indica</name>
    <dbReference type="NCBI Taxonomy" id="43049"/>
    <lineage>
        <taxon>Eukaryota</taxon>
        <taxon>Fungi</taxon>
        <taxon>Dikarya</taxon>
        <taxon>Basidiomycota</taxon>
        <taxon>Ustilaginomycotina</taxon>
        <taxon>Exobasidiomycetes</taxon>
        <taxon>Tilletiales</taxon>
        <taxon>Tilletiaceae</taxon>
        <taxon>Tilletia</taxon>
    </lineage>
</organism>
<feature type="region of interest" description="Disordered" evidence="1">
    <location>
        <begin position="461"/>
        <end position="515"/>
    </location>
</feature>
<evidence type="ECO:0000256" key="1">
    <source>
        <dbReference type="SAM" id="MobiDB-lite"/>
    </source>
</evidence>
<keyword evidence="3" id="KW-1185">Reference proteome</keyword>
<dbReference type="AlphaFoldDB" id="A0A177TAT8"/>
<dbReference type="Proteomes" id="UP000077521">
    <property type="component" value="Unassembled WGS sequence"/>
</dbReference>
<feature type="region of interest" description="Disordered" evidence="1">
    <location>
        <begin position="418"/>
        <end position="439"/>
    </location>
</feature>
<protein>
    <submittedName>
        <fullName evidence="2">Uncharacterized protein</fullName>
    </submittedName>
</protein>
<evidence type="ECO:0000313" key="2">
    <source>
        <dbReference type="EMBL" id="KAE8241813.1"/>
    </source>
</evidence>
<sequence>MSLGNLPNEVLLHILSFLLPKNLRSSRRNHVLTALLHSIGSANKHLRKVLIHHLSQHYQMFKAVDLGPVRSPATIAWLPLRVSPGEPSHSRYWWFYVGPDWDDLPSVHFQEAWLKRTQTVSIKSLAIDLRIRHFPRVLNPRLWNKLHVLQWVKSAAVLARIASSVTDLEALHIRMPSQSDEFSLLEVILSNNRKLKDVIIEVDSTLSPQFFPRAVLNLDACTTPGESYAKLDRFIVRAPSAEVQVVDDGPLLERLSNAQEVIVAAYKLKAFTSCWQWVLNLMLAAPRIEKLEVAAAVGNEDAFTAFVTLVTAHLPHLANLIVDLPEVDSRFLRFLDAPVLKYLHVRSATPFDEYGPCPPLHFPSLIFLNVWCSCPVAIRFATAGLPREAYLHSLNAEANDEDPYYDEFPLRLALVPAQHTTDSTPPGSPTLRFQSSARATSPPLPPLPLFMTELSQPATLDAPFEDSSSEDEDEQDGASIVFSNSEEQGFSAGGSHFLRRSPIPQRISKRTRRFT</sequence>
<dbReference type="EMBL" id="LWDF02000849">
    <property type="protein sequence ID" value="KAE8241813.1"/>
    <property type="molecule type" value="Genomic_DNA"/>
</dbReference>
<accession>A0A177TAT8</accession>
<reference evidence="2" key="2">
    <citation type="journal article" date="2019" name="IMA Fungus">
        <title>Genome sequencing and comparison of five Tilletia species to identify candidate genes for the detection of regulated species infecting wheat.</title>
        <authorList>
            <person name="Nguyen H.D.T."/>
            <person name="Sultana T."/>
            <person name="Kesanakurti P."/>
            <person name="Hambleton S."/>
        </authorList>
    </citation>
    <scope>NUCLEOTIDE SEQUENCE</scope>
    <source>
        <strain evidence="2">DAOMC 236416</strain>
    </source>
</reference>
<gene>
    <name evidence="2" type="ORF">A4X13_0g7250</name>
</gene>
<reference evidence="2" key="1">
    <citation type="submission" date="2016-04" db="EMBL/GenBank/DDBJ databases">
        <authorList>
            <person name="Nguyen H.D."/>
            <person name="Samba Siva P."/>
            <person name="Cullis J."/>
            <person name="Levesque C.A."/>
            <person name="Hambleton S."/>
        </authorList>
    </citation>
    <scope>NUCLEOTIDE SEQUENCE</scope>
    <source>
        <strain evidence="2">DAOMC 236416</strain>
    </source>
</reference>
<proteinExistence type="predicted"/>